<dbReference type="Gene3D" id="2.60.120.920">
    <property type="match status" value="1"/>
</dbReference>
<dbReference type="InterPro" id="IPR001870">
    <property type="entry name" value="B30.2/SPRY"/>
</dbReference>
<dbReference type="SMART" id="SM00336">
    <property type="entry name" value="BBOX"/>
    <property type="match status" value="1"/>
</dbReference>
<evidence type="ECO:0000256" key="6">
    <source>
        <dbReference type="SAM" id="MobiDB-lite"/>
    </source>
</evidence>
<dbReference type="Gene3D" id="3.30.160.60">
    <property type="entry name" value="Classic Zinc Finger"/>
    <property type="match status" value="1"/>
</dbReference>
<keyword evidence="11" id="KW-1185">Reference proteome</keyword>
<dbReference type="InterPro" id="IPR000315">
    <property type="entry name" value="Znf_B-box"/>
</dbReference>
<keyword evidence="1" id="KW-0479">Metal-binding</keyword>
<proteinExistence type="predicted"/>
<feature type="coiled-coil region" evidence="5">
    <location>
        <begin position="178"/>
        <end position="234"/>
    </location>
</feature>
<dbReference type="InterPro" id="IPR003877">
    <property type="entry name" value="SPRY_dom"/>
</dbReference>
<evidence type="ECO:0000256" key="5">
    <source>
        <dbReference type="SAM" id="Coils"/>
    </source>
</evidence>
<dbReference type="Gene3D" id="3.30.40.10">
    <property type="entry name" value="Zinc/RING finger domain, C3HC4 (zinc finger)"/>
    <property type="match status" value="1"/>
</dbReference>
<organism evidence="10 11">
    <name type="scientific">Gopherus evgoodei</name>
    <name type="common">Goodes thornscrub tortoise</name>
    <dbReference type="NCBI Taxonomy" id="1825980"/>
    <lineage>
        <taxon>Eukaryota</taxon>
        <taxon>Metazoa</taxon>
        <taxon>Chordata</taxon>
        <taxon>Craniata</taxon>
        <taxon>Vertebrata</taxon>
        <taxon>Euteleostomi</taxon>
        <taxon>Archelosauria</taxon>
        <taxon>Testudinata</taxon>
        <taxon>Testudines</taxon>
        <taxon>Cryptodira</taxon>
        <taxon>Durocryptodira</taxon>
        <taxon>Testudinoidea</taxon>
        <taxon>Testudinidae</taxon>
        <taxon>Gopherus</taxon>
    </lineage>
</organism>
<dbReference type="GO" id="GO:0008270">
    <property type="term" value="F:zinc ion binding"/>
    <property type="evidence" value="ECO:0007669"/>
    <property type="project" value="UniProtKB-KW"/>
</dbReference>
<protein>
    <submittedName>
        <fullName evidence="10">Uncharacterized protein</fullName>
    </submittedName>
</protein>
<keyword evidence="3" id="KW-0862">Zinc</keyword>
<dbReference type="Ensembl" id="ENSGEVT00005014429.1">
    <property type="protein sequence ID" value="ENSGEVP00005013770.1"/>
    <property type="gene ID" value="ENSGEVG00005009776.1"/>
</dbReference>
<dbReference type="SUPFAM" id="SSF57850">
    <property type="entry name" value="RING/U-box"/>
    <property type="match status" value="1"/>
</dbReference>
<evidence type="ECO:0000256" key="1">
    <source>
        <dbReference type="ARBA" id="ARBA00022723"/>
    </source>
</evidence>
<dbReference type="InterPro" id="IPR013320">
    <property type="entry name" value="ConA-like_dom_sf"/>
</dbReference>
<feature type="compositionally biased region" description="Polar residues" evidence="6">
    <location>
        <begin position="301"/>
        <end position="316"/>
    </location>
</feature>
<dbReference type="FunFam" id="2.60.120.920:FF:000004">
    <property type="entry name" value="Butyrophilin subfamily 1 member A1"/>
    <property type="match status" value="1"/>
</dbReference>
<feature type="domain" description="RING-type" evidence="7">
    <location>
        <begin position="16"/>
        <end position="61"/>
    </location>
</feature>
<dbReference type="Pfam" id="PF13765">
    <property type="entry name" value="PRY"/>
    <property type="match status" value="1"/>
</dbReference>
<reference evidence="10" key="1">
    <citation type="submission" date="2019-06" db="EMBL/GenBank/DDBJ databases">
        <title>G10K-VGP Goodes thornscrub tortoise genome, primary haplotype.</title>
        <authorList>
            <person name="Murphy B."/>
            <person name="Edwards T."/>
            <person name="Rhie A."/>
            <person name="Koren S."/>
            <person name="Phillippy A."/>
            <person name="Fedrigo O."/>
            <person name="Haase B."/>
            <person name="Mountcastle J."/>
            <person name="Lewin H."/>
            <person name="Damas J."/>
            <person name="Howe K."/>
            <person name="Formenti G."/>
            <person name="Myers G."/>
            <person name="Durbin R."/>
            <person name="Jarvis E.D."/>
        </authorList>
    </citation>
    <scope>NUCLEOTIDE SEQUENCE [LARGE SCALE GENOMIC DNA]</scope>
</reference>
<keyword evidence="5" id="KW-0175">Coiled coil</keyword>
<dbReference type="PROSITE" id="PS50089">
    <property type="entry name" value="ZF_RING_2"/>
    <property type="match status" value="1"/>
</dbReference>
<dbReference type="GeneTree" id="ENSGT01030000234669"/>
<feature type="domain" description="B box-type" evidence="8">
    <location>
        <begin position="90"/>
        <end position="131"/>
    </location>
</feature>
<accession>A0A8C4WEF2</accession>
<evidence type="ECO:0000259" key="9">
    <source>
        <dbReference type="PROSITE" id="PS50188"/>
    </source>
</evidence>
<dbReference type="SUPFAM" id="SSF49899">
    <property type="entry name" value="Concanavalin A-like lectins/glucanases"/>
    <property type="match status" value="1"/>
</dbReference>
<name>A0A8C4WEF2_9SAUR</name>
<keyword evidence="2 4" id="KW-0863">Zinc-finger</keyword>
<dbReference type="Proteomes" id="UP000694390">
    <property type="component" value="Chromosome 15"/>
</dbReference>
<dbReference type="PROSITE" id="PS50188">
    <property type="entry name" value="B302_SPRY"/>
    <property type="match status" value="1"/>
</dbReference>
<feature type="domain" description="B30.2/SPRY" evidence="9">
    <location>
        <begin position="327"/>
        <end position="516"/>
    </location>
</feature>
<evidence type="ECO:0000259" key="7">
    <source>
        <dbReference type="PROSITE" id="PS50089"/>
    </source>
</evidence>
<evidence type="ECO:0000256" key="3">
    <source>
        <dbReference type="ARBA" id="ARBA00022833"/>
    </source>
</evidence>
<dbReference type="InterPro" id="IPR013083">
    <property type="entry name" value="Znf_RING/FYVE/PHD"/>
</dbReference>
<dbReference type="InterPro" id="IPR043136">
    <property type="entry name" value="B30.2/SPRY_sf"/>
</dbReference>
<dbReference type="Pfam" id="PF00643">
    <property type="entry name" value="zf-B_box"/>
    <property type="match status" value="1"/>
</dbReference>
<dbReference type="InterPro" id="IPR050143">
    <property type="entry name" value="TRIM/RBCC"/>
</dbReference>
<dbReference type="InterPro" id="IPR003879">
    <property type="entry name" value="Butyrophylin_SPRY"/>
</dbReference>
<dbReference type="CDD" id="cd12888">
    <property type="entry name" value="SPRY_PRY_TRIM7_like"/>
    <property type="match status" value="1"/>
</dbReference>
<dbReference type="SMART" id="SM00589">
    <property type="entry name" value="PRY"/>
    <property type="match status" value="1"/>
</dbReference>
<reference evidence="10" key="3">
    <citation type="submission" date="2025-09" db="UniProtKB">
        <authorList>
            <consortium name="Ensembl"/>
        </authorList>
    </citation>
    <scope>IDENTIFICATION</scope>
</reference>
<dbReference type="PROSITE" id="PS50119">
    <property type="entry name" value="ZF_BBOX"/>
    <property type="match status" value="1"/>
</dbReference>
<dbReference type="InterPro" id="IPR001841">
    <property type="entry name" value="Znf_RING"/>
</dbReference>
<dbReference type="OrthoDB" id="9049620at2759"/>
<dbReference type="PANTHER" id="PTHR24103">
    <property type="entry name" value="E3 UBIQUITIN-PROTEIN LIGASE TRIM"/>
    <property type="match status" value="1"/>
</dbReference>
<dbReference type="SUPFAM" id="SSF57845">
    <property type="entry name" value="B-box zinc-binding domain"/>
    <property type="match status" value="1"/>
</dbReference>
<dbReference type="SMART" id="SM00449">
    <property type="entry name" value="SPRY"/>
    <property type="match status" value="1"/>
</dbReference>
<evidence type="ECO:0000313" key="11">
    <source>
        <dbReference type="Proteomes" id="UP000694390"/>
    </source>
</evidence>
<evidence type="ECO:0000259" key="8">
    <source>
        <dbReference type="PROSITE" id="PS50119"/>
    </source>
</evidence>
<evidence type="ECO:0000256" key="2">
    <source>
        <dbReference type="ARBA" id="ARBA00022771"/>
    </source>
</evidence>
<evidence type="ECO:0000313" key="10">
    <source>
        <dbReference type="Ensembl" id="ENSGEVP00005013770.1"/>
    </source>
</evidence>
<evidence type="ECO:0000256" key="4">
    <source>
        <dbReference type="PROSITE-ProRule" id="PRU00024"/>
    </source>
</evidence>
<dbReference type="InterPro" id="IPR006574">
    <property type="entry name" value="PRY"/>
</dbReference>
<dbReference type="PRINTS" id="PR01407">
    <property type="entry name" value="BUTYPHLNCDUF"/>
</dbReference>
<feature type="region of interest" description="Disordered" evidence="6">
    <location>
        <begin position="297"/>
        <end position="319"/>
    </location>
</feature>
<dbReference type="Pfam" id="PF00622">
    <property type="entry name" value="SPRY"/>
    <property type="match status" value="1"/>
</dbReference>
<reference evidence="10" key="2">
    <citation type="submission" date="2025-08" db="UniProtKB">
        <authorList>
            <consortium name="Ensembl"/>
        </authorList>
    </citation>
    <scope>IDENTIFICATION</scope>
</reference>
<dbReference type="Pfam" id="PF15227">
    <property type="entry name" value="zf-C3HC4_4"/>
    <property type="match status" value="1"/>
</dbReference>
<sequence>MASGTPVQEIQEETKCPICLEYLTDPVSIHWGHNFCRVCITQYCGTWTKGDYDPVCCPNCRARIRKVSLRNNYQLANIVEKIKQLDLKPGKENLCESHNKSLDLFCEEELEAVCVVCERSPEHRSHKVLLMEEAAPKYKVGNIVDLAEGKENDQGAGAHDPFPIDLQKQIQKERQKIISEFQQLLQFLEEQEQLLLAQLEKLDKEIVKIQNENITKLSEEISRLSELISKMERKCQKPATEFLQKGKFQQPLEISPELEKRLSDFFQKTIALMKTLREFKGTEKKCRVGKSDKPLRLWQEKSAQNRESSLGSSQNRAAGECEKWSQPPLGLSSAPHTLIFSLPPVNVTLDPDTAHPQLVLSEDRKSVRWEDTAQDLPNNPERFDTNLCVLGCEGFTSGKHYWEVSVGDGLYWAVGVVNESVSRKGRISCNPEKGIWAVECCWGHCQALTSPETPLPLSQVPSRLGVYLDCGRRQVTFFDAGDGAPIFAFPPASVTGGRIRPWFWVGWPGSQLRLWP</sequence>
<dbReference type="SMART" id="SM00184">
    <property type="entry name" value="RING"/>
    <property type="match status" value="1"/>
</dbReference>
<dbReference type="AlphaFoldDB" id="A0A8C4WEF2"/>